<reference evidence="1 2" key="1">
    <citation type="journal article" date="2015" name="Nature">
        <title>rRNA introns, odd ribosomes, and small enigmatic genomes across a large radiation of phyla.</title>
        <authorList>
            <person name="Brown C.T."/>
            <person name="Hug L.A."/>
            <person name="Thomas B.C."/>
            <person name="Sharon I."/>
            <person name="Castelle C.J."/>
            <person name="Singh A."/>
            <person name="Wilkins M.J."/>
            <person name="Williams K.H."/>
            <person name="Banfield J.F."/>
        </authorList>
    </citation>
    <scope>NUCLEOTIDE SEQUENCE [LARGE SCALE GENOMIC DNA]</scope>
</reference>
<dbReference type="GO" id="GO:0006261">
    <property type="term" value="P:DNA-templated DNA replication"/>
    <property type="evidence" value="ECO:0007669"/>
    <property type="project" value="TreeGrafter"/>
</dbReference>
<sequence>MHAYLIVGQDPLDSLTKAKELSKKVGETSYEFSITKIDEVRKLTAFVKLSFEKPTTIIITDIQSATEEALNAFLKNLEEPQKRLSYILITSSEEKLIPTIVSRCQVIRINKQESINKNIDKDLDKFIEMSIGEKFAYLDKIKKRDEAVSFLENLIYIWHGTLVKGQGNLKKFSESLKLTEKTHTNLQANGNVNLQLTNFVVNLTKLEMI</sequence>
<dbReference type="AlphaFoldDB" id="A0A0G0PLG4"/>
<dbReference type="Gene3D" id="3.40.50.300">
    <property type="entry name" value="P-loop containing nucleotide triphosphate hydrolases"/>
    <property type="match status" value="1"/>
</dbReference>
<evidence type="ECO:0000313" key="1">
    <source>
        <dbReference type="EMBL" id="KKR29044.1"/>
    </source>
</evidence>
<accession>A0A0G0PLG4</accession>
<dbReference type="Proteomes" id="UP000034793">
    <property type="component" value="Unassembled WGS sequence"/>
</dbReference>
<dbReference type="EMBL" id="LBXL01000037">
    <property type="protein sequence ID" value="KKR29044.1"/>
    <property type="molecule type" value="Genomic_DNA"/>
</dbReference>
<proteinExistence type="predicted"/>
<dbReference type="Pfam" id="PF13177">
    <property type="entry name" value="DNA_pol3_delta2"/>
    <property type="match status" value="1"/>
</dbReference>
<dbReference type="InterPro" id="IPR027417">
    <property type="entry name" value="P-loop_NTPase"/>
</dbReference>
<organism evidence="1 2">
    <name type="scientific">Candidatus Woesebacteria bacterium GW2011_GWA1_39_8</name>
    <dbReference type="NCBI Taxonomy" id="1618552"/>
    <lineage>
        <taxon>Bacteria</taxon>
        <taxon>Candidatus Woeseibacteriota</taxon>
    </lineage>
</organism>
<comment type="caution">
    <text evidence="1">The sequence shown here is derived from an EMBL/GenBank/DDBJ whole genome shotgun (WGS) entry which is preliminary data.</text>
</comment>
<protein>
    <submittedName>
        <fullName evidence="1">Polymerase III subunit delta'''' protein</fullName>
    </submittedName>
</protein>
<dbReference type="PANTHER" id="PTHR11669">
    <property type="entry name" value="REPLICATION FACTOR C / DNA POLYMERASE III GAMMA-TAU SUBUNIT"/>
    <property type="match status" value="1"/>
</dbReference>
<dbReference type="InterPro" id="IPR050238">
    <property type="entry name" value="DNA_Rep/Repair_Clamp_Loader"/>
</dbReference>
<evidence type="ECO:0000313" key="2">
    <source>
        <dbReference type="Proteomes" id="UP000034793"/>
    </source>
</evidence>
<name>A0A0G0PLG4_9BACT</name>
<gene>
    <name evidence="1" type="ORF">UT61_C0037G0017</name>
</gene>
<dbReference type="PANTHER" id="PTHR11669:SF8">
    <property type="entry name" value="DNA POLYMERASE III SUBUNIT DELTA"/>
    <property type="match status" value="1"/>
</dbReference>
<dbReference type="SUPFAM" id="SSF52540">
    <property type="entry name" value="P-loop containing nucleoside triphosphate hydrolases"/>
    <property type="match status" value="1"/>
</dbReference>